<feature type="transmembrane region" description="Helical" evidence="6">
    <location>
        <begin position="255"/>
        <end position="276"/>
    </location>
</feature>
<feature type="transmembrane region" description="Helical" evidence="6">
    <location>
        <begin position="193"/>
        <end position="216"/>
    </location>
</feature>
<protein>
    <submittedName>
        <fullName evidence="7">AI-2E family transporter</fullName>
    </submittedName>
</protein>
<comment type="similarity">
    <text evidence="2">Belongs to the autoinducer-2 exporter (AI-2E) (TC 2.A.86) family.</text>
</comment>
<evidence type="ECO:0000256" key="2">
    <source>
        <dbReference type="ARBA" id="ARBA00009773"/>
    </source>
</evidence>
<dbReference type="RefSeq" id="WP_187783267.1">
    <property type="nucleotide sequence ID" value="NZ_JACTVA010000005.1"/>
</dbReference>
<dbReference type="PANTHER" id="PTHR21716:SF64">
    <property type="entry name" value="AI-2 TRANSPORT PROTEIN TQSA"/>
    <property type="match status" value="1"/>
</dbReference>
<dbReference type="Proteomes" id="UP000626026">
    <property type="component" value="Unassembled WGS sequence"/>
</dbReference>
<feature type="transmembrane region" description="Helical" evidence="6">
    <location>
        <begin position="296"/>
        <end position="319"/>
    </location>
</feature>
<comment type="subcellular location">
    <subcellularLocation>
        <location evidence="1">Membrane</location>
        <topology evidence="1">Multi-pass membrane protein</topology>
    </subcellularLocation>
</comment>
<name>A0ABR7RHR0_9PROT</name>
<keyword evidence="5 6" id="KW-0472">Membrane</keyword>
<dbReference type="PANTHER" id="PTHR21716">
    <property type="entry name" value="TRANSMEMBRANE PROTEIN"/>
    <property type="match status" value="1"/>
</dbReference>
<evidence type="ECO:0000256" key="5">
    <source>
        <dbReference type="ARBA" id="ARBA00023136"/>
    </source>
</evidence>
<keyword evidence="3 6" id="KW-0812">Transmembrane</keyword>
<evidence type="ECO:0000313" key="8">
    <source>
        <dbReference type="Proteomes" id="UP000626026"/>
    </source>
</evidence>
<dbReference type="EMBL" id="JACTVA010000005">
    <property type="protein sequence ID" value="MBC9206085.1"/>
    <property type="molecule type" value="Genomic_DNA"/>
</dbReference>
<gene>
    <name evidence="7" type="ORF">IBL26_04500</name>
</gene>
<evidence type="ECO:0000256" key="1">
    <source>
        <dbReference type="ARBA" id="ARBA00004141"/>
    </source>
</evidence>
<sequence length="347" mass="36957">MRLGGIFPVLLSLGAGVLVLAGLHVAAPILAPVTFALFTIALVLPLQQVLERRLPRALAMLLTILATVAVVGLLGSMVVWGLTRVGHWLVQNSSNILALYAATTSMLDARGLDSAAMLAQQFDVSLLLRTARSLAGYLQGFVSFIALMVVFIVLGLLEVDLTVRKLAGIGKAGEGKAVLQVARNLAWKFQRYMLVRTAMSVATGICVFLFAWLFGLELALEWGVLAFVLNYIPFIGPLIATALPTLLALVQFGSVMTALSVLVGLNVIQNIIGSYVEPRTAGAALAVSPFIVLLSVFFWSFLWGVAGAFIGVPIVIALLTGFDAHPRTRWVAVLLSGSVRPEASHEA</sequence>
<dbReference type="Pfam" id="PF01594">
    <property type="entry name" value="AI-2E_transport"/>
    <property type="match status" value="1"/>
</dbReference>
<feature type="transmembrane region" description="Helical" evidence="6">
    <location>
        <begin position="25"/>
        <end position="46"/>
    </location>
</feature>
<evidence type="ECO:0000313" key="7">
    <source>
        <dbReference type="EMBL" id="MBC9206085.1"/>
    </source>
</evidence>
<comment type="caution">
    <text evidence="7">The sequence shown here is derived from an EMBL/GenBank/DDBJ whole genome shotgun (WGS) entry which is preliminary data.</text>
</comment>
<evidence type="ECO:0000256" key="6">
    <source>
        <dbReference type="SAM" id="Phobius"/>
    </source>
</evidence>
<feature type="transmembrane region" description="Helical" evidence="6">
    <location>
        <begin position="222"/>
        <end position="243"/>
    </location>
</feature>
<accession>A0ABR7RHR0</accession>
<reference evidence="7 8" key="1">
    <citation type="journal article" date="2013" name="Int. J. Syst. Evol. Microbiol.">
        <title>Roseomonas aerophila sp. nov., isolated from air.</title>
        <authorList>
            <person name="Kim S.J."/>
            <person name="Weon H.Y."/>
            <person name="Ahn J.H."/>
            <person name="Hong S.B."/>
            <person name="Seok S.J."/>
            <person name="Whang K.S."/>
            <person name="Kwon S.W."/>
        </authorList>
    </citation>
    <scope>NUCLEOTIDE SEQUENCE [LARGE SCALE GENOMIC DNA]</scope>
    <source>
        <strain evidence="7 8">NBRC 108923</strain>
    </source>
</reference>
<feature type="transmembrane region" description="Helical" evidence="6">
    <location>
        <begin position="134"/>
        <end position="157"/>
    </location>
</feature>
<evidence type="ECO:0000256" key="3">
    <source>
        <dbReference type="ARBA" id="ARBA00022692"/>
    </source>
</evidence>
<keyword evidence="8" id="KW-1185">Reference proteome</keyword>
<dbReference type="InterPro" id="IPR002549">
    <property type="entry name" value="AI-2E-like"/>
</dbReference>
<proteinExistence type="inferred from homology"/>
<organism evidence="7 8">
    <name type="scientific">Teichococcus aerophilus</name>
    <dbReference type="NCBI Taxonomy" id="1224513"/>
    <lineage>
        <taxon>Bacteria</taxon>
        <taxon>Pseudomonadati</taxon>
        <taxon>Pseudomonadota</taxon>
        <taxon>Alphaproteobacteria</taxon>
        <taxon>Acetobacterales</taxon>
        <taxon>Roseomonadaceae</taxon>
        <taxon>Roseomonas</taxon>
    </lineage>
</organism>
<feature type="transmembrane region" description="Helical" evidence="6">
    <location>
        <begin position="58"/>
        <end position="82"/>
    </location>
</feature>
<evidence type="ECO:0000256" key="4">
    <source>
        <dbReference type="ARBA" id="ARBA00022989"/>
    </source>
</evidence>
<keyword evidence="4 6" id="KW-1133">Transmembrane helix</keyword>